<dbReference type="PANTHER" id="PTHR43721:SF11">
    <property type="entry name" value="SELENOCYSTEINE-SPECIFIC ELONGATION FACTOR"/>
    <property type="match status" value="1"/>
</dbReference>
<dbReference type="PANTHER" id="PTHR43721">
    <property type="entry name" value="ELONGATION FACTOR TU-RELATED"/>
    <property type="match status" value="1"/>
</dbReference>
<sequence length="265" mass="28945">MADLSPPKTLNFNVGVLGHVDSGKTSLARALSSTASTAAFDKNPQSKERGITLDLGFSAFTVPLPEHLKESCGERQYDSLQFTLVDCPGHASLIRTIIGGAQIIDLMMLVVDVVKGMQTQTAECLLIGQLTCSRMIVILNKTDLLPNDKRQAAIDKMTKRMHKTLENTRFKGCPIIAVAAKPGGPEAPETDEPQGITELIDVIMTENSALPSLEYNFGCTTIHNKVLHINLWSQKGGFRSNIFGHYCILKGVDHVLKVSLFVFSY</sequence>
<dbReference type="Proteomes" id="UP000472270">
    <property type="component" value="Unassembled WGS sequence"/>
</dbReference>
<protein>
    <submittedName>
        <fullName evidence="2">Eukaryotic elongation factor, selenocysteine-tRNA specific</fullName>
    </submittedName>
</protein>
<dbReference type="Ensembl" id="ENSSRHT00000043342.1">
    <property type="protein sequence ID" value="ENSSRHP00000042144.1"/>
    <property type="gene ID" value="ENSSRHG00000021360.1"/>
</dbReference>
<proteinExistence type="predicted"/>
<dbReference type="Gene3D" id="3.40.50.300">
    <property type="entry name" value="P-loop containing nucleotide triphosphate hydrolases"/>
    <property type="match status" value="1"/>
</dbReference>
<name>A0A673IWY9_9TELE</name>
<dbReference type="SUPFAM" id="SSF52540">
    <property type="entry name" value="P-loop containing nucleoside triphosphate hydrolases"/>
    <property type="match status" value="1"/>
</dbReference>
<reference evidence="2" key="2">
    <citation type="submission" date="2025-09" db="UniProtKB">
        <authorList>
            <consortium name="Ensembl"/>
        </authorList>
    </citation>
    <scope>IDENTIFICATION</scope>
</reference>
<dbReference type="CDD" id="cd01889">
    <property type="entry name" value="SelB_euk"/>
    <property type="match status" value="1"/>
</dbReference>
<dbReference type="PROSITE" id="PS51722">
    <property type="entry name" value="G_TR_2"/>
    <property type="match status" value="1"/>
</dbReference>
<dbReference type="GO" id="GO:0005525">
    <property type="term" value="F:GTP binding"/>
    <property type="evidence" value="ECO:0007669"/>
    <property type="project" value="InterPro"/>
</dbReference>
<dbReference type="InterPro" id="IPR000795">
    <property type="entry name" value="T_Tr_GTP-bd_dom"/>
</dbReference>
<keyword evidence="3" id="KW-1185">Reference proteome</keyword>
<dbReference type="Pfam" id="PF00009">
    <property type="entry name" value="GTP_EFTU"/>
    <property type="match status" value="1"/>
</dbReference>
<accession>A0A673IWY9</accession>
<evidence type="ECO:0000313" key="3">
    <source>
        <dbReference type="Proteomes" id="UP000472270"/>
    </source>
</evidence>
<organism evidence="2 3">
    <name type="scientific">Sinocyclocheilus rhinocerous</name>
    <dbReference type="NCBI Taxonomy" id="307959"/>
    <lineage>
        <taxon>Eukaryota</taxon>
        <taxon>Metazoa</taxon>
        <taxon>Chordata</taxon>
        <taxon>Craniata</taxon>
        <taxon>Vertebrata</taxon>
        <taxon>Euteleostomi</taxon>
        <taxon>Actinopterygii</taxon>
        <taxon>Neopterygii</taxon>
        <taxon>Teleostei</taxon>
        <taxon>Ostariophysi</taxon>
        <taxon>Cypriniformes</taxon>
        <taxon>Cyprinidae</taxon>
        <taxon>Cyprininae</taxon>
        <taxon>Sinocyclocheilus</taxon>
    </lineage>
</organism>
<dbReference type="InterPro" id="IPR050055">
    <property type="entry name" value="EF-Tu_GTPase"/>
</dbReference>
<evidence type="ECO:0000313" key="2">
    <source>
        <dbReference type="Ensembl" id="ENSSRHP00000042144.1"/>
    </source>
</evidence>
<dbReference type="GO" id="GO:0003924">
    <property type="term" value="F:GTPase activity"/>
    <property type="evidence" value="ECO:0007669"/>
    <property type="project" value="InterPro"/>
</dbReference>
<dbReference type="GO" id="GO:0003746">
    <property type="term" value="F:translation elongation factor activity"/>
    <property type="evidence" value="ECO:0007669"/>
    <property type="project" value="TreeGrafter"/>
</dbReference>
<dbReference type="InterPro" id="IPR027417">
    <property type="entry name" value="P-loop_NTPase"/>
</dbReference>
<reference evidence="2" key="1">
    <citation type="submission" date="2025-08" db="UniProtKB">
        <authorList>
            <consortium name="Ensembl"/>
        </authorList>
    </citation>
    <scope>IDENTIFICATION</scope>
</reference>
<dbReference type="GO" id="GO:0001514">
    <property type="term" value="P:selenocysteine incorporation"/>
    <property type="evidence" value="ECO:0007669"/>
    <property type="project" value="TreeGrafter"/>
</dbReference>
<dbReference type="FunFam" id="3.40.50.300:FF:000900">
    <property type="entry name" value="Eukaryotic elongation factor, selenocysteine-tRNA-specific"/>
    <property type="match status" value="1"/>
</dbReference>
<feature type="domain" description="Tr-type G" evidence="1">
    <location>
        <begin position="9"/>
        <end position="212"/>
    </location>
</feature>
<dbReference type="PRINTS" id="PR00315">
    <property type="entry name" value="ELONGATNFCT"/>
</dbReference>
<dbReference type="AlphaFoldDB" id="A0A673IWY9"/>
<evidence type="ECO:0000259" key="1">
    <source>
        <dbReference type="PROSITE" id="PS51722"/>
    </source>
</evidence>